<evidence type="ECO:0000256" key="4">
    <source>
        <dbReference type="ARBA" id="ARBA00023125"/>
    </source>
</evidence>
<dbReference type="GO" id="GO:0005634">
    <property type="term" value="C:nucleus"/>
    <property type="evidence" value="ECO:0007669"/>
    <property type="project" value="UniProtKB-SubCell"/>
</dbReference>
<dbReference type="OrthoDB" id="2143914at2759"/>
<dbReference type="PROSITE" id="PS50090">
    <property type="entry name" value="MYB_LIKE"/>
    <property type="match status" value="2"/>
</dbReference>
<feature type="domain" description="HTH myb-type" evidence="8">
    <location>
        <begin position="63"/>
        <end position="117"/>
    </location>
</feature>
<feature type="domain" description="Myb-like" evidence="7">
    <location>
        <begin position="63"/>
        <end position="113"/>
    </location>
</feature>
<evidence type="ECO:0000256" key="2">
    <source>
        <dbReference type="ARBA" id="ARBA00022737"/>
    </source>
</evidence>
<evidence type="ECO:0000256" key="1">
    <source>
        <dbReference type="ARBA" id="ARBA00004123"/>
    </source>
</evidence>
<dbReference type="PROSITE" id="PS51294">
    <property type="entry name" value="HTH_MYB"/>
    <property type="match status" value="2"/>
</dbReference>
<sequence length="379" mass="41971">MGRAPCCDKANVKRGPWSPEEDAKLKAYIDQNGTGGNWIALPQKIGLRRCGKSCRLRWLNYLRPNIKHGGFSEEEDNIICSLYLSIGSRWSIIAAQLPGRTDNDIKNYWNTRLKKKLLGKQCREQAAAQARRANSLMQGHQLKRSESSTFDHHNNINLPHGSFLNQTAPYWPDLPAVLTVPVATNQSSHVVDVTNISQVLKEDDNAGRHQASIKNLLIKLGGRFSETASTDHQFHNGTNYPADQLSAVQDQAYSLDMLSTYDAVGPTMYQGLENLQSELRELIYSNHPQQAVLLDGISTNNSDGFCGIMEQMFTGSTTTTAATTGTSTTSVDSGSWGEMNSSSLVFATNMVSDYGNYQLPHQDSAFEESRYFETSTTAM</sequence>
<keyword evidence="6" id="KW-0539">Nucleus</keyword>
<keyword evidence="5" id="KW-0804">Transcription</keyword>
<dbReference type="KEGG" id="mnt:21391166"/>
<comment type="subcellular location">
    <subcellularLocation>
        <location evidence="1">Nucleus</location>
    </subcellularLocation>
</comment>
<dbReference type="FunFam" id="1.10.10.60:FF:000015">
    <property type="entry name" value="Transcription factor RAX3"/>
    <property type="match status" value="1"/>
</dbReference>
<dbReference type="Proteomes" id="UP000030645">
    <property type="component" value="Unassembled WGS sequence"/>
</dbReference>
<dbReference type="Gene3D" id="1.10.10.60">
    <property type="entry name" value="Homeodomain-like"/>
    <property type="match status" value="2"/>
</dbReference>
<evidence type="ECO:0000313" key="9">
    <source>
        <dbReference type="EMBL" id="EXB78256.1"/>
    </source>
</evidence>
<keyword evidence="2" id="KW-0677">Repeat</keyword>
<dbReference type="SUPFAM" id="SSF46689">
    <property type="entry name" value="Homeodomain-like"/>
    <property type="match status" value="1"/>
</dbReference>
<evidence type="ECO:0000256" key="6">
    <source>
        <dbReference type="ARBA" id="ARBA00023242"/>
    </source>
</evidence>
<dbReference type="PANTHER" id="PTHR48000">
    <property type="entry name" value="OS09G0431300 PROTEIN"/>
    <property type="match status" value="1"/>
</dbReference>
<proteinExistence type="predicted"/>
<name>W9R9U3_9ROSA</name>
<feature type="domain" description="HTH myb-type" evidence="8">
    <location>
        <begin position="9"/>
        <end position="62"/>
    </location>
</feature>
<accession>W9R9U3</accession>
<dbReference type="PANTHER" id="PTHR48000:SF67">
    <property type="entry name" value="MYB-LIKE DNA-BINDING DOMAIN CONTAINING PROTEIN, EXPRESSED"/>
    <property type="match status" value="1"/>
</dbReference>
<dbReference type="GO" id="GO:0003677">
    <property type="term" value="F:DNA binding"/>
    <property type="evidence" value="ECO:0007669"/>
    <property type="project" value="UniProtKB-KW"/>
</dbReference>
<keyword evidence="10" id="KW-1185">Reference proteome</keyword>
<evidence type="ECO:0000256" key="5">
    <source>
        <dbReference type="ARBA" id="ARBA00023163"/>
    </source>
</evidence>
<dbReference type="AlphaFoldDB" id="W9R9U3"/>
<keyword evidence="3" id="KW-0805">Transcription regulation</keyword>
<evidence type="ECO:0000256" key="3">
    <source>
        <dbReference type="ARBA" id="ARBA00023015"/>
    </source>
</evidence>
<dbReference type="Pfam" id="PF00249">
    <property type="entry name" value="Myb_DNA-binding"/>
    <property type="match status" value="2"/>
</dbReference>
<feature type="domain" description="Myb-like" evidence="7">
    <location>
        <begin position="9"/>
        <end position="62"/>
    </location>
</feature>
<dbReference type="EMBL" id="KE344769">
    <property type="protein sequence ID" value="EXB78256.1"/>
    <property type="molecule type" value="Genomic_DNA"/>
</dbReference>
<dbReference type="InterPro" id="IPR017930">
    <property type="entry name" value="Myb_dom"/>
</dbReference>
<dbReference type="SMART" id="SM00717">
    <property type="entry name" value="SANT"/>
    <property type="match status" value="2"/>
</dbReference>
<reference evidence="10" key="1">
    <citation type="submission" date="2013-01" db="EMBL/GenBank/DDBJ databases">
        <title>Draft Genome Sequence of a Mulberry Tree, Morus notabilis C.K. Schneid.</title>
        <authorList>
            <person name="He N."/>
            <person name="Zhao S."/>
        </authorList>
    </citation>
    <scope>NUCLEOTIDE SEQUENCE</scope>
</reference>
<dbReference type="InterPro" id="IPR001005">
    <property type="entry name" value="SANT/Myb"/>
</dbReference>
<organism evidence="9 10">
    <name type="scientific">Morus notabilis</name>
    <dbReference type="NCBI Taxonomy" id="981085"/>
    <lineage>
        <taxon>Eukaryota</taxon>
        <taxon>Viridiplantae</taxon>
        <taxon>Streptophyta</taxon>
        <taxon>Embryophyta</taxon>
        <taxon>Tracheophyta</taxon>
        <taxon>Spermatophyta</taxon>
        <taxon>Magnoliopsida</taxon>
        <taxon>eudicotyledons</taxon>
        <taxon>Gunneridae</taxon>
        <taxon>Pentapetalae</taxon>
        <taxon>rosids</taxon>
        <taxon>fabids</taxon>
        <taxon>Rosales</taxon>
        <taxon>Moraceae</taxon>
        <taxon>Moreae</taxon>
        <taxon>Morus</taxon>
    </lineage>
</organism>
<gene>
    <name evidence="9" type="ORF">L484_007774</name>
</gene>
<evidence type="ECO:0000259" key="8">
    <source>
        <dbReference type="PROSITE" id="PS51294"/>
    </source>
</evidence>
<evidence type="ECO:0000313" key="10">
    <source>
        <dbReference type="Proteomes" id="UP000030645"/>
    </source>
</evidence>
<dbReference type="InterPro" id="IPR009057">
    <property type="entry name" value="Homeodomain-like_sf"/>
</dbReference>
<dbReference type="eggNOG" id="KOG0048">
    <property type="taxonomic scope" value="Eukaryota"/>
</dbReference>
<dbReference type="FunFam" id="1.10.10.60:FF:000222">
    <property type="entry name" value="Transcription factor MYB36"/>
    <property type="match status" value="1"/>
</dbReference>
<evidence type="ECO:0000259" key="7">
    <source>
        <dbReference type="PROSITE" id="PS50090"/>
    </source>
</evidence>
<protein>
    <submittedName>
        <fullName evidence="9">Transcription factor RAX3</fullName>
    </submittedName>
</protein>
<keyword evidence="4" id="KW-0238">DNA-binding</keyword>
<dbReference type="CDD" id="cd00167">
    <property type="entry name" value="SANT"/>
    <property type="match status" value="2"/>
</dbReference>